<dbReference type="GO" id="GO:0030574">
    <property type="term" value="P:collagen catabolic process"/>
    <property type="evidence" value="ECO:0007669"/>
    <property type="project" value="TreeGrafter"/>
</dbReference>
<feature type="binding site" evidence="10">
    <location>
        <position position="78"/>
    </location>
    <ligand>
        <name>Ca(2+)</name>
        <dbReference type="ChEBI" id="CHEBI:29108"/>
        <label>2</label>
    </ligand>
</feature>
<dbReference type="SUPFAM" id="SSF50923">
    <property type="entry name" value="Hemopexin-like domain"/>
    <property type="match status" value="1"/>
</dbReference>
<keyword evidence="2" id="KW-0645">Protease</keyword>
<dbReference type="SMART" id="SM00235">
    <property type="entry name" value="ZnMc"/>
    <property type="match status" value="1"/>
</dbReference>
<dbReference type="GO" id="GO:0031012">
    <property type="term" value="C:extracellular matrix"/>
    <property type="evidence" value="ECO:0007669"/>
    <property type="project" value="InterPro"/>
</dbReference>
<dbReference type="PIRSF" id="PIRSF001191">
    <property type="entry name" value="Peptidase_M10A_matrix"/>
    <property type="match status" value="1"/>
</dbReference>
<dbReference type="InterPro" id="IPR024079">
    <property type="entry name" value="MetalloPept_cat_dom_sf"/>
</dbReference>
<organism evidence="14 15">
    <name type="scientific">Acanthosepion pharaonis</name>
    <name type="common">Pharaoh cuttlefish</name>
    <name type="synonym">Sepia pharaonis</name>
    <dbReference type="NCBI Taxonomy" id="158019"/>
    <lineage>
        <taxon>Eukaryota</taxon>
        <taxon>Metazoa</taxon>
        <taxon>Spiralia</taxon>
        <taxon>Lophotrochozoa</taxon>
        <taxon>Mollusca</taxon>
        <taxon>Cephalopoda</taxon>
        <taxon>Coleoidea</taxon>
        <taxon>Decapodiformes</taxon>
        <taxon>Sepiida</taxon>
        <taxon>Sepiina</taxon>
        <taxon>Sepiidae</taxon>
        <taxon>Acanthosepion</taxon>
    </lineage>
</organism>
<evidence type="ECO:0000256" key="12">
    <source>
        <dbReference type="PROSITE-ProRule" id="PRU01011"/>
    </source>
</evidence>
<evidence type="ECO:0000256" key="11">
    <source>
        <dbReference type="PIRSR" id="PIRSR621190-4"/>
    </source>
</evidence>
<dbReference type="PANTHER" id="PTHR10201:SF291">
    <property type="entry name" value="MATRIX METALLOPROTEINASE 1, ISOFORM C-RELATED"/>
    <property type="match status" value="1"/>
</dbReference>
<feature type="binding site" evidence="10">
    <location>
        <position position="85"/>
    </location>
    <ligand>
        <name>Ca(2+)</name>
        <dbReference type="ChEBI" id="CHEBI:29108"/>
        <label>1</label>
    </ligand>
</feature>
<dbReference type="GO" id="GO:0008270">
    <property type="term" value="F:zinc ion binding"/>
    <property type="evidence" value="ECO:0007669"/>
    <property type="project" value="InterPro"/>
</dbReference>
<dbReference type="SUPFAM" id="SSF55486">
    <property type="entry name" value="Metalloproteases ('zincins'), catalytic domain"/>
    <property type="match status" value="1"/>
</dbReference>
<feature type="binding site" evidence="10">
    <location>
        <position position="41"/>
    </location>
    <ligand>
        <name>Ca(2+)</name>
        <dbReference type="ChEBI" id="CHEBI:29108"/>
        <label>2</label>
    </ligand>
</feature>
<evidence type="ECO:0000256" key="6">
    <source>
        <dbReference type="ARBA" id="ARBA00022833"/>
    </source>
</evidence>
<feature type="active site" evidence="8">
    <location>
        <position position="104"/>
    </location>
</feature>
<evidence type="ECO:0000256" key="10">
    <source>
        <dbReference type="PIRSR" id="PIRSR621190-2"/>
    </source>
</evidence>
<keyword evidence="15" id="KW-1185">Reference proteome</keyword>
<dbReference type="CDD" id="cd04278">
    <property type="entry name" value="ZnMc_MMP"/>
    <property type="match status" value="1"/>
</dbReference>
<feature type="binding site" evidence="10">
    <location>
        <position position="53"/>
    </location>
    <ligand>
        <name>Zn(2+)</name>
        <dbReference type="ChEBI" id="CHEBI:29105"/>
        <label>1</label>
    </ligand>
</feature>
<feature type="binding site" evidence="10">
    <location>
        <position position="61"/>
    </location>
    <ligand>
        <name>Ca(2+)</name>
        <dbReference type="ChEBI" id="CHEBI:29108"/>
        <label>3</label>
    </ligand>
</feature>
<comment type="cofactor">
    <cofactor evidence="10">
        <name>Zn(2+)</name>
        <dbReference type="ChEBI" id="CHEBI:29105"/>
    </cofactor>
    <text evidence="10">Binds 2 Zn(2+) ions per subunit.</text>
</comment>
<feature type="binding site" evidence="10">
    <location>
        <position position="80"/>
    </location>
    <ligand>
        <name>Zn(2+)</name>
        <dbReference type="ChEBI" id="CHEBI:29105"/>
        <label>1</label>
    </ligand>
</feature>
<evidence type="ECO:0000256" key="1">
    <source>
        <dbReference type="ARBA" id="ARBA00010370"/>
    </source>
</evidence>
<dbReference type="InterPro" id="IPR018487">
    <property type="entry name" value="Hemopexin-like_repeat"/>
</dbReference>
<dbReference type="Gene3D" id="3.40.390.10">
    <property type="entry name" value="Collagenase (Catalytic Domain)"/>
    <property type="match status" value="1"/>
</dbReference>
<evidence type="ECO:0000256" key="5">
    <source>
        <dbReference type="ARBA" id="ARBA00022801"/>
    </source>
</evidence>
<dbReference type="EMBL" id="CAHIKZ030000960">
    <property type="protein sequence ID" value="CAE1246868.1"/>
    <property type="molecule type" value="Genomic_DNA"/>
</dbReference>
<dbReference type="InterPro" id="IPR001818">
    <property type="entry name" value="Pept_M10_metallopeptidase"/>
</dbReference>
<feature type="repeat" description="Hemopexin" evidence="12">
    <location>
        <begin position="302"/>
        <end position="351"/>
    </location>
</feature>
<dbReference type="InterPro" id="IPR033739">
    <property type="entry name" value="M10A_MMP"/>
</dbReference>
<feature type="binding site" evidence="10">
    <location>
        <position position="262"/>
    </location>
    <ligand>
        <name>Ca(2+)</name>
        <dbReference type="ChEBI" id="CHEBI:29108"/>
        <label>5</label>
    </ligand>
</feature>
<feature type="binding site" evidence="10">
    <location>
        <position position="59"/>
    </location>
    <ligand>
        <name>Ca(2+)</name>
        <dbReference type="ChEBI" id="CHEBI:29108"/>
        <label>3</label>
    </ligand>
</feature>
<evidence type="ECO:0000313" key="15">
    <source>
        <dbReference type="Proteomes" id="UP000597762"/>
    </source>
</evidence>
<comment type="cofactor">
    <cofactor evidence="10">
        <name>Ca(2+)</name>
        <dbReference type="ChEBI" id="CHEBI:29108"/>
    </cofactor>
    <text evidence="10">Can bind about 5 Ca(2+) ions per subunit.</text>
</comment>
<evidence type="ECO:0000256" key="3">
    <source>
        <dbReference type="ARBA" id="ARBA00022723"/>
    </source>
</evidence>
<keyword evidence="5 14" id="KW-0378">Hydrolase</keyword>
<feature type="binding site" evidence="10">
    <location>
        <position position="51"/>
    </location>
    <ligand>
        <name>Zn(2+)</name>
        <dbReference type="ChEBI" id="CHEBI:29105"/>
        <label>1</label>
    </ligand>
</feature>
<dbReference type="InterPro" id="IPR036375">
    <property type="entry name" value="Hemopexin-like_dom_sf"/>
</dbReference>
<dbReference type="Gene3D" id="2.110.10.10">
    <property type="entry name" value="Hemopexin-like domain"/>
    <property type="match status" value="1"/>
</dbReference>
<dbReference type="SMR" id="A0A812BYQ3"/>
<keyword evidence="4" id="KW-0732">Signal</keyword>
<evidence type="ECO:0000256" key="9">
    <source>
        <dbReference type="PIRSR" id="PIRSR001191-2"/>
    </source>
</evidence>
<sequence>MITCKKIFFTEGGGQRAIQKGLEHWSKVTQLTFKKVSGRADILVSFARNRHGDNSPFDGPSGVLAHAFFPGRQEINGDTHFDDAELWTQGTDEGTNLEIVAAHEFGHALGLGHSMVSDSLMAPYYRGYTPNFELHPDDIAGIQKLYGVRQTTVPSTTVTEPITTEVPTTTEPTTTEIPTTTELSTTMQTMTEEVTTQEPTTSKQHQINLCNRPPNSKIQAAFTDHKGVMYIFLSTGHVVSNVTGIHKIEDFFPKGPKYVDAAAYSDEHEMLFLFRGNYMWMYRVDASGNTFYPAEMFMKKLEIEVDAATVILDNYGWERIFLFKGQYMYEYHPYFMNLFGRLQIEQMWYGVPNTYDAILTNEKEIEFLHDDR</sequence>
<dbReference type="GO" id="GO:0030198">
    <property type="term" value="P:extracellular matrix organization"/>
    <property type="evidence" value="ECO:0007669"/>
    <property type="project" value="TreeGrafter"/>
</dbReference>
<evidence type="ECO:0000256" key="7">
    <source>
        <dbReference type="ARBA" id="ARBA00023049"/>
    </source>
</evidence>
<dbReference type="PANTHER" id="PTHR10201">
    <property type="entry name" value="MATRIX METALLOPROTEINASE"/>
    <property type="match status" value="1"/>
</dbReference>
<keyword evidence="3 9" id="KW-0479">Metal-binding</keyword>
<evidence type="ECO:0000256" key="2">
    <source>
        <dbReference type="ARBA" id="ARBA00022670"/>
    </source>
</evidence>
<evidence type="ECO:0000259" key="13">
    <source>
        <dbReference type="SMART" id="SM00235"/>
    </source>
</evidence>
<dbReference type="EC" id="3.4.24.80" evidence="14"/>
<dbReference type="GO" id="GO:0006508">
    <property type="term" value="P:proteolysis"/>
    <property type="evidence" value="ECO:0007669"/>
    <property type="project" value="UniProtKB-KW"/>
</dbReference>
<dbReference type="GO" id="GO:0005615">
    <property type="term" value="C:extracellular space"/>
    <property type="evidence" value="ECO:0007669"/>
    <property type="project" value="TreeGrafter"/>
</dbReference>
<gene>
    <name evidence="14" type="ORF">SPHA_25397</name>
</gene>
<dbReference type="OrthoDB" id="406838at2759"/>
<comment type="similarity">
    <text evidence="1">Belongs to the peptidase M10A family.</text>
</comment>
<keyword evidence="7" id="KW-0482">Metalloprotease</keyword>
<feature type="binding site" evidence="10">
    <location>
        <position position="85"/>
    </location>
    <ligand>
        <name>Ca(2+)</name>
        <dbReference type="ChEBI" id="CHEBI:29108"/>
        <label>3</label>
    </ligand>
</feature>
<evidence type="ECO:0000313" key="14">
    <source>
        <dbReference type="EMBL" id="CAE1246868.1"/>
    </source>
</evidence>
<evidence type="ECO:0000256" key="8">
    <source>
        <dbReference type="PIRSR" id="PIRSR001191-1"/>
    </source>
</evidence>
<feature type="binding site" evidence="9">
    <location>
        <position position="107"/>
    </location>
    <ligand>
        <name>Zn(2+)</name>
        <dbReference type="ChEBI" id="CHEBI:29105"/>
        <label>2</label>
        <note>catalytic</note>
    </ligand>
</feature>
<comment type="caution">
    <text evidence="14">The sequence shown here is derived from an EMBL/GenBank/DDBJ whole genome shotgun (WGS) entry which is preliminary data.</text>
</comment>
<protein>
    <submittedName>
        <fullName evidence="14">MMP14</fullName>
        <ecNumber evidence="14">3.4.24.80</ecNumber>
    </submittedName>
</protein>
<reference evidence="14" key="1">
    <citation type="submission" date="2021-01" db="EMBL/GenBank/DDBJ databases">
        <authorList>
            <person name="Li R."/>
            <person name="Bekaert M."/>
        </authorList>
    </citation>
    <scope>NUCLEOTIDE SEQUENCE</scope>
    <source>
        <strain evidence="14">Farmed</strain>
    </source>
</reference>
<accession>A0A812BYQ3</accession>
<feature type="binding site" evidence="9">
    <location>
        <position position="113"/>
    </location>
    <ligand>
        <name>Zn(2+)</name>
        <dbReference type="ChEBI" id="CHEBI:29105"/>
        <label>2</label>
        <note>catalytic</note>
    </ligand>
</feature>
<dbReference type="AlphaFoldDB" id="A0A812BYQ3"/>
<feature type="binding site" evidence="10">
    <location>
        <position position="83"/>
    </location>
    <ligand>
        <name>Ca(2+)</name>
        <dbReference type="ChEBI" id="CHEBI:29108"/>
        <label>1</label>
    </ligand>
</feature>
<feature type="binding site" evidence="9">
    <location>
        <position position="103"/>
    </location>
    <ligand>
        <name>Zn(2+)</name>
        <dbReference type="ChEBI" id="CHEBI:29105"/>
        <label>2</label>
        <note>catalytic</note>
    </ligand>
</feature>
<dbReference type="InterPro" id="IPR006026">
    <property type="entry name" value="Peptidase_Metallo"/>
</dbReference>
<feature type="domain" description="Peptidase metallopeptidase" evidence="13">
    <location>
        <begin position="4"/>
        <end position="148"/>
    </location>
</feature>
<feature type="binding site" evidence="10">
    <location>
        <position position="58"/>
    </location>
    <ligand>
        <name>Ca(2+)</name>
        <dbReference type="ChEBI" id="CHEBI:29108"/>
        <label>3</label>
    </ligand>
</feature>
<dbReference type="GO" id="GO:0004222">
    <property type="term" value="F:metalloendopeptidase activity"/>
    <property type="evidence" value="ECO:0007669"/>
    <property type="project" value="InterPro"/>
</dbReference>
<proteinExistence type="inferred from homology"/>
<dbReference type="PRINTS" id="PR00138">
    <property type="entry name" value="MATRIXIN"/>
</dbReference>
<feature type="binding site" evidence="10">
    <location>
        <position position="121"/>
    </location>
    <ligand>
        <name>Zn(2+)</name>
        <dbReference type="ChEBI" id="CHEBI:29105"/>
        <label>2</label>
        <note>catalytic</note>
    </ligand>
</feature>
<feature type="binding site" evidence="10">
    <location>
        <position position="82"/>
    </location>
    <ligand>
        <name>Ca(2+)</name>
        <dbReference type="ChEBI" id="CHEBI:29108"/>
        <label>3</label>
    </ligand>
</feature>
<feature type="binding site" evidence="10">
    <location>
        <position position="260"/>
    </location>
    <ligand>
        <name>Ca(2+)</name>
        <dbReference type="ChEBI" id="CHEBI:29108"/>
        <label>4</label>
    </ligand>
</feature>
<keyword evidence="6 9" id="KW-0862">Zinc</keyword>
<feature type="binding site" evidence="10">
    <location>
        <position position="66"/>
    </location>
    <ligand>
        <name>Zn(2+)</name>
        <dbReference type="ChEBI" id="CHEBI:29105"/>
        <label>1</label>
    </ligand>
</feature>
<dbReference type="Pfam" id="PF00413">
    <property type="entry name" value="Peptidase_M10"/>
    <property type="match status" value="1"/>
</dbReference>
<keyword evidence="10" id="KW-0106">Calcium</keyword>
<feature type="modified residue" description="Phosphotyrosine; by PKDCC" evidence="11">
    <location>
        <position position="292"/>
    </location>
</feature>
<dbReference type="Proteomes" id="UP000597762">
    <property type="component" value="Unassembled WGS sequence"/>
</dbReference>
<dbReference type="PROSITE" id="PS51642">
    <property type="entry name" value="HEMOPEXIN_2"/>
    <property type="match status" value="1"/>
</dbReference>
<dbReference type="InterPro" id="IPR021190">
    <property type="entry name" value="Pept_M10A"/>
</dbReference>
<evidence type="ECO:0000256" key="4">
    <source>
        <dbReference type="ARBA" id="ARBA00022729"/>
    </source>
</evidence>
<name>A0A812BYQ3_ACAPH</name>
<feature type="binding site" evidence="10">
    <location>
        <position position="356"/>
    </location>
    <ligand>
        <name>Ca(2+)</name>
        <dbReference type="ChEBI" id="CHEBI:29108"/>
        <label>4</label>
    </ligand>
</feature>